<dbReference type="AlphaFoldDB" id="A0A395LLI7"/>
<gene>
    <name evidence="1" type="ORF">DL238_09760</name>
</gene>
<name>A0A395LLI7_9SPHN</name>
<proteinExistence type="predicted"/>
<comment type="caution">
    <text evidence="1">The sequence shown here is derived from an EMBL/GenBank/DDBJ whole genome shotgun (WGS) entry which is preliminary data.</text>
</comment>
<reference evidence="1 2" key="1">
    <citation type="submission" date="2018-07" db="EMBL/GenBank/DDBJ databases">
        <title>Erythrobacter nanhaiensis sp. nov., a novel member of the genus Erythrobacter isolated from the South China Sea.</title>
        <authorList>
            <person name="Chen X."/>
            <person name="Liu J."/>
        </authorList>
    </citation>
    <scope>NUCLEOTIDE SEQUENCE [LARGE SCALE GENOMIC DNA]</scope>
    <source>
        <strain evidence="1 2">S-5</strain>
    </source>
</reference>
<dbReference type="Proteomes" id="UP000254101">
    <property type="component" value="Unassembled WGS sequence"/>
</dbReference>
<dbReference type="EMBL" id="QRBB01000001">
    <property type="protein sequence ID" value="RDS77858.1"/>
    <property type="molecule type" value="Genomic_DNA"/>
</dbReference>
<keyword evidence="2" id="KW-1185">Reference proteome</keyword>
<accession>A0A395LLI7</accession>
<organism evidence="1 2">
    <name type="scientific">Alteriqipengyuania lutimaris</name>
    <dbReference type="NCBI Taxonomy" id="1538146"/>
    <lineage>
        <taxon>Bacteria</taxon>
        <taxon>Pseudomonadati</taxon>
        <taxon>Pseudomonadota</taxon>
        <taxon>Alphaproteobacteria</taxon>
        <taxon>Sphingomonadales</taxon>
        <taxon>Erythrobacteraceae</taxon>
        <taxon>Alteriqipengyuania</taxon>
    </lineage>
</organism>
<evidence type="ECO:0000313" key="1">
    <source>
        <dbReference type="EMBL" id="RDS77858.1"/>
    </source>
</evidence>
<evidence type="ECO:0000313" key="2">
    <source>
        <dbReference type="Proteomes" id="UP000254101"/>
    </source>
</evidence>
<protein>
    <submittedName>
        <fullName evidence="1">Uncharacterized protein</fullName>
    </submittedName>
</protein>
<sequence length="173" mass="18422">MRMTAYSYGLCCAMVDDSLNSISPAGFRNTLGLTEAELQSDLVGAAMEAGCDVVFDNWQSGDADQPTEIVVAFHKDIGVELLRACVPVVSANGSRLKLYAPRTHELVFVGEGGLIRRQAVPSGWKLGPAVRRGAKRMAAATMEMVTLLSGVLDMLEVDNDLLSAGDAEAFQVA</sequence>